<dbReference type="Pfam" id="PF03729">
    <property type="entry name" value="DUF308"/>
    <property type="match status" value="1"/>
</dbReference>
<comment type="caution">
    <text evidence="2">The sequence shown here is derived from an EMBL/GenBank/DDBJ whole genome shotgun (WGS) entry which is preliminary data.</text>
</comment>
<sequence>MGTEPKVIPTQMWPRIIVIAAGVVLIAAGFMTGISLAALLGSVLCIGGVVSGVKYFWTHDEPS</sequence>
<evidence type="ECO:0000313" key="2">
    <source>
        <dbReference type="EMBL" id="KTB49166.1"/>
    </source>
</evidence>
<dbReference type="RefSeq" id="WP_058437648.1">
    <property type="nucleotide sequence ID" value="NZ_KQ758903.1"/>
</dbReference>
<organism evidence="2 3">
    <name type="scientific">Dehalogenimonas alkenigignens</name>
    <dbReference type="NCBI Taxonomy" id="1217799"/>
    <lineage>
        <taxon>Bacteria</taxon>
        <taxon>Bacillati</taxon>
        <taxon>Chloroflexota</taxon>
        <taxon>Dehalococcoidia</taxon>
        <taxon>Dehalococcoidales</taxon>
        <taxon>Dehalococcoidaceae</taxon>
        <taxon>Dehalogenimonas</taxon>
    </lineage>
</organism>
<proteinExistence type="predicted"/>
<keyword evidence="1" id="KW-0812">Transmembrane</keyword>
<evidence type="ECO:0000256" key="1">
    <source>
        <dbReference type="SAM" id="Phobius"/>
    </source>
</evidence>
<dbReference type="AlphaFoldDB" id="A0A0W0GKS4"/>
<dbReference type="EMBL" id="LFDV01000001">
    <property type="protein sequence ID" value="KTB49166.1"/>
    <property type="molecule type" value="Genomic_DNA"/>
</dbReference>
<accession>A0A0W0GKS4</accession>
<evidence type="ECO:0000313" key="3">
    <source>
        <dbReference type="Proteomes" id="UP000053947"/>
    </source>
</evidence>
<name>A0A0W0GKS4_9CHLR</name>
<keyword evidence="3" id="KW-1185">Reference proteome</keyword>
<keyword evidence="1" id="KW-0472">Membrane</keyword>
<dbReference type="STRING" id="1217799.DEALK_00780"/>
<keyword evidence="1" id="KW-1133">Transmembrane helix</keyword>
<gene>
    <name evidence="2" type="ORF">DEALK_00780</name>
</gene>
<protein>
    <submittedName>
        <fullName evidence="2">Uncharacterized protein</fullName>
    </submittedName>
</protein>
<dbReference type="InterPro" id="IPR005325">
    <property type="entry name" value="DUF308_memb"/>
</dbReference>
<reference evidence="2 3" key="1">
    <citation type="submission" date="2015-06" db="EMBL/GenBank/DDBJ databases">
        <title>Genome sequence of the organohalide-respiring Dehalogenimonas alkenigignens type strain (IP3-3T).</title>
        <authorList>
            <person name="Key T.A."/>
            <person name="Richmond D.P."/>
            <person name="Bowman K.S."/>
            <person name="Cho Y.-J."/>
            <person name="Chun J."/>
            <person name="da Costa M.S."/>
            <person name="Rainey F.A."/>
            <person name="Moe W.M."/>
        </authorList>
    </citation>
    <scope>NUCLEOTIDE SEQUENCE [LARGE SCALE GENOMIC DNA]</scope>
    <source>
        <strain evidence="2 3">IP3-3</strain>
    </source>
</reference>
<dbReference type="Proteomes" id="UP000053947">
    <property type="component" value="Unassembled WGS sequence"/>
</dbReference>
<feature type="transmembrane region" description="Helical" evidence="1">
    <location>
        <begin position="36"/>
        <end position="57"/>
    </location>
</feature>
<feature type="transmembrane region" description="Helical" evidence="1">
    <location>
        <begin position="12"/>
        <end position="30"/>
    </location>
</feature>